<dbReference type="AlphaFoldDB" id="A0A371CI81"/>
<dbReference type="STRING" id="139420.A0A371CI81"/>
<reference evidence="1 2" key="1">
    <citation type="journal article" date="2018" name="Biotechnol. Biofuels">
        <title>Integrative visual omics of the white-rot fungus Polyporus brumalis exposes the biotechnological potential of its oxidative enzymes for delignifying raw plant biomass.</title>
        <authorList>
            <person name="Miyauchi S."/>
            <person name="Rancon A."/>
            <person name="Drula E."/>
            <person name="Hage H."/>
            <person name="Chaduli D."/>
            <person name="Favel A."/>
            <person name="Grisel S."/>
            <person name="Henrissat B."/>
            <person name="Herpoel-Gimbert I."/>
            <person name="Ruiz-Duenas F.J."/>
            <person name="Chevret D."/>
            <person name="Hainaut M."/>
            <person name="Lin J."/>
            <person name="Wang M."/>
            <person name="Pangilinan J."/>
            <person name="Lipzen A."/>
            <person name="Lesage-Meessen L."/>
            <person name="Navarro D."/>
            <person name="Riley R."/>
            <person name="Grigoriev I.V."/>
            <person name="Zhou S."/>
            <person name="Raouche S."/>
            <person name="Rosso M.N."/>
        </authorList>
    </citation>
    <scope>NUCLEOTIDE SEQUENCE [LARGE SCALE GENOMIC DNA]</scope>
    <source>
        <strain evidence="1 2">BRFM 1820</strain>
    </source>
</reference>
<evidence type="ECO:0000313" key="2">
    <source>
        <dbReference type="Proteomes" id="UP000256964"/>
    </source>
</evidence>
<organism evidence="1 2">
    <name type="scientific">Lentinus brumalis</name>
    <dbReference type="NCBI Taxonomy" id="2498619"/>
    <lineage>
        <taxon>Eukaryota</taxon>
        <taxon>Fungi</taxon>
        <taxon>Dikarya</taxon>
        <taxon>Basidiomycota</taxon>
        <taxon>Agaricomycotina</taxon>
        <taxon>Agaricomycetes</taxon>
        <taxon>Polyporales</taxon>
        <taxon>Polyporaceae</taxon>
        <taxon>Lentinus</taxon>
    </lineage>
</organism>
<keyword evidence="2" id="KW-1185">Reference proteome</keyword>
<accession>A0A371CI81</accession>
<dbReference type="Proteomes" id="UP000256964">
    <property type="component" value="Unassembled WGS sequence"/>
</dbReference>
<evidence type="ECO:0000313" key="1">
    <source>
        <dbReference type="EMBL" id="RDX39983.1"/>
    </source>
</evidence>
<protein>
    <recommendedName>
        <fullName evidence="3">HNH nuclease domain-containing protein</fullName>
    </recommendedName>
</protein>
<evidence type="ECO:0008006" key="3">
    <source>
        <dbReference type="Google" id="ProtNLM"/>
    </source>
</evidence>
<proteinExistence type="predicted"/>
<name>A0A371CI81_9APHY</name>
<gene>
    <name evidence="1" type="ORF">OH76DRAFT_1413248</name>
</gene>
<dbReference type="EMBL" id="KZ857603">
    <property type="protein sequence ID" value="RDX39983.1"/>
    <property type="molecule type" value="Genomic_DNA"/>
</dbReference>
<sequence length="338" mass="38148">MRTYQKVLEVERATVDPLDLVRTRLVGYFILYAPTPQSLAAVFEVLHAGAFDQVCYDLGNELLEQFVRPFMRRRFETSAFDPGDEYSDEKPKRPRVSVMLKQAPHNAQYAKMLTLYRDAFRCKLTDTFDVCSLVYMPLAQRIFSETEGAEAGQIYNRHIIPDLAADGLISNKPLWDLFAKLGLPELRAELADGIHRLENMLTLRADVCGMMDDLNLCLTPVKGKADGNYNVVLFGKYAEERGSVRGLPEKKAFWLSGRVPNPSTKYLRIHATCSYIAHYSGAIEWSEDGVLSRVIRVGDDQCDDDDVDIHHFVDSDGDVIDLFSLSDIDDDTDADACN</sequence>
<dbReference type="OrthoDB" id="2104739at2759"/>